<proteinExistence type="predicted"/>
<comment type="caution">
    <text evidence="2">The sequence shown here is derived from an EMBL/GenBank/DDBJ whole genome shotgun (WGS) entry which is preliminary data.</text>
</comment>
<accession>A0A6G0ZAX5</accession>
<dbReference type="Proteomes" id="UP000478052">
    <property type="component" value="Unassembled WGS sequence"/>
</dbReference>
<keyword evidence="1" id="KW-1133">Transmembrane helix</keyword>
<keyword evidence="1" id="KW-0812">Transmembrane</keyword>
<evidence type="ECO:0000313" key="2">
    <source>
        <dbReference type="EMBL" id="KAF0768028.1"/>
    </source>
</evidence>
<dbReference type="EMBL" id="VUJU01000852">
    <property type="protein sequence ID" value="KAF0768028.1"/>
    <property type="molecule type" value="Genomic_DNA"/>
</dbReference>
<evidence type="ECO:0000313" key="3">
    <source>
        <dbReference type="Proteomes" id="UP000478052"/>
    </source>
</evidence>
<keyword evidence="3" id="KW-1185">Reference proteome</keyword>
<organism evidence="2 3">
    <name type="scientific">Aphis craccivora</name>
    <name type="common">Cowpea aphid</name>
    <dbReference type="NCBI Taxonomy" id="307492"/>
    <lineage>
        <taxon>Eukaryota</taxon>
        <taxon>Metazoa</taxon>
        <taxon>Ecdysozoa</taxon>
        <taxon>Arthropoda</taxon>
        <taxon>Hexapoda</taxon>
        <taxon>Insecta</taxon>
        <taxon>Pterygota</taxon>
        <taxon>Neoptera</taxon>
        <taxon>Paraneoptera</taxon>
        <taxon>Hemiptera</taxon>
        <taxon>Sternorrhyncha</taxon>
        <taxon>Aphidomorpha</taxon>
        <taxon>Aphidoidea</taxon>
        <taxon>Aphididae</taxon>
        <taxon>Aphidini</taxon>
        <taxon>Aphis</taxon>
        <taxon>Aphis</taxon>
    </lineage>
</organism>
<dbReference type="AlphaFoldDB" id="A0A6G0ZAX5"/>
<sequence length="206" mass="24495">MKISIFELQPYKKIDLVKNWFCVKIPILNEVMNDRTMNITSRNNAPILNLGGGFRLKRSKVNIFQQFSKKSRKTKKKNDKKREFLRKTNFRPNRFFLYGCNSKTNHCKYLKFSPNVYISVIYIHKSSTFLTQIFTKSPKSASIQIQLLTKIRQNCINICKLFRSDPHGTYTNFKCSKRDSIFFFLIIYIIVTLSMFKTIIDKKWDK</sequence>
<name>A0A6G0ZAX5_APHCR</name>
<feature type="transmembrane region" description="Helical" evidence="1">
    <location>
        <begin position="181"/>
        <end position="200"/>
    </location>
</feature>
<reference evidence="2 3" key="1">
    <citation type="submission" date="2019-08" db="EMBL/GenBank/DDBJ databases">
        <title>Whole genome of Aphis craccivora.</title>
        <authorList>
            <person name="Voronova N.V."/>
            <person name="Shulinski R.S."/>
            <person name="Bandarenka Y.V."/>
            <person name="Zhorov D.G."/>
            <person name="Warner D."/>
        </authorList>
    </citation>
    <scope>NUCLEOTIDE SEQUENCE [LARGE SCALE GENOMIC DNA]</scope>
    <source>
        <strain evidence="2">180601</strain>
        <tissue evidence="2">Whole Body</tissue>
    </source>
</reference>
<protein>
    <submittedName>
        <fullName evidence="2">Uncharacterized protein</fullName>
    </submittedName>
</protein>
<gene>
    <name evidence="2" type="ORF">FWK35_00001509</name>
</gene>
<evidence type="ECO:0000256" key="1">
    <source>
        <dbReference type="SAM" id="Phobius"/>
    </source>
</evidence>
<keyword evidence="1" id="KW-0472">Membrane</keyword>